<proteinExistence type="predicted"/>
<comment type="caution">
    <text evidence="2">The sequence shown here is derived from an EMBL/GenBank/DDBJ whole genome shotgun (WGS) entry which is preliminary data.</text>
</comment>
<feature type="compositionally biased region" description="Basic and acidic residues" evidence="1">
    <location>
        <begin position="298"/>
        <end position="338"/>
    </location>
</feature>
<keyword evidence="3" id="KW-1185">Reference proteome</keyword>
<protein>
    <submittedName>
        <fullName evidence="2">Uncharacterized protein</fullName>
    </submittedName>
</protein>
<dbReference type="InterPro" id="IPR053221">
    <property type="entry name" value="Burnettramic_acid_biosynth"/>
</dbReference>
<sequence>MAYLRDHSKDDEKYEPLPQSLESARSSQEYRFAASERVVYDNGNLNAIPPPYQRFQQSDSALPILGMAEQRIASRNTTPPFQQANLPTHLPADISTSRMSVFEPEPRKIIAIPATTAKLGSPFLRAYPPSLGHLHISKDLFLSFIDQLNRASVASPPVQVVGLVGNLVGMVPLATAQIVGTAVNTAATLTTVVVSKGRTEMVLRQANHEIFNPRGLKAYIAKLDALARLAKIPILDVGGNIDSRSNILPPVQSMGGSIIGVQERRIAALGPWIAPLDIESIPPIDKPTNPLSRMHAVVSEKQRSREEEKLMKSRTKVTEDRSKDTAKAQDKYDKEMRKLLSKRKSHENLSKQARKQDKIEQKYHKKLEKSDRHRQTDDEEERILRKLLFLVIDDAESSPAHRPF</sequence>
<evidence type="ECO:0000313" key="2">
    <source>
        <dbReference type="EMBL" id="CAG9990515.1"/>
    </source>
</evidence>
<dbReference type="PANTHER" id="PTHR38887:SF1">
    <property type="entry name" value="RAS MODIFICATION PROTEIN ERF4"/>
    <property type="match status" value="1"/>
</dbReference>
<feature type="region of interest" description="Disordered" evidence="1">
    <location>
        <begin position="1"/>
        <end position="26"/>
    </location>
</feature>
<feature type="region of interest" description="Disordered" evidence="1">
    <location>
        <begin position="283"/>
        <end position="379"/>
    </location>
</feature>
<gene>
    <name evidence="2" type="ORF">CBYS24578_00013819</name>
</gene>
<organism evidence="2 3">
    <name type="scientific">Clonostachys byssicola</name>
    <dbReference type="NCBI Taxonomy" id="160290"/>
    <lineage>
        <taxon>Eukaryota</taxon>
        <taxon>Fungi</taxon>
        <taxon>Dikarya</taxon>
        <taxon>Ascomycota</taxon>
        <taxon>Pezizomycotina</taxon>
        <taxon>Sordariomycetes</taxon>
        <taxon>Hypocreomycetidae</taxon>
        <taxon>Hypocreales</taxon>
        <taxon>Bionectriaceae</taxon>
        <taxon>Clonostachys</taxon>
    </lineage>
</organism>
<dbReference type="OrthoDB" id="3068835at2759"/>
<feature type="compositionally biased region" description="Basic and acidic residues" evidence="1">
    <location>
        <begin position="1"/>
        <end position="15"/>
    </location>
</feature>
<accession>A0A9N9UGV0</accession>
<dbReference type="EMBL" id="CABFNO020001473">
    <property type="protein sequence ID" value="CAG9990515.1"/>
    <property type="molecule type" value="Genomic_DNA"/>
</dbReference>
<evidence type="ECO:0000256" key="1">
    <source>
        <dbReference type="SAM" id="MobiDB-lite"/>
    </source>
</evidence>
<dbReference type="Proteomes" id="UP000754883">
    <property type="component" value="Unassembled WGS sequence"/>
</dbReference>
<name>A0A9N9UGV0_9HYPO</name>
<feature type="compositionally biased region" description="Basic and acidic residues" evidence="1">
    <location>
        <begin position="346"/>
        <end position="376"/>
    </location>
</feature>
<reference evidence="2" key="1">
    <citation type="submission" date="2021-10" db="EMBL/GenBank/DDBJ databases">
        <authorList>
            <person name="Piombo E."/>
        </authorList>
    </citation>
    <scope>NUCLEOTIDE SEQUENCE</scope>
</reference>
<evidence type="ECO:0000313" key="3">
    <source>
        <dbReference type="Proteomes" id="UP000754883"/>
    </source>
</evidence>
<dbReference type="PANTHER" id="PTHR38887">
    <property type="entry name" value="CHROMOSOME 21, WHOLE GENOME SHOTGUN SEQUENCE"/>
    <property type="match status" value="1"/>
</dbReference>
<dbReference type="AlphaFoldDB" id="A0A9N9UGV0"/>